<keyword evidence="2 4" id="KW-0963">Cytoplasm</keyword>
<dbReference type="AlphaFoldDB" id="A0A1S7LF66"/>
<dbReference type="GO" id="GO:0005048">
    <property type="term" value="F:signal sequence binding"/>
    <property type="evidence" value="ECO:0007669"/>
    <property type="project" value="UniProtKB-UniRule"/>
</dbReference>
<name>A0A1S7LF66_MAGMO</name>
<protein>
    <recommendedName>
        <fullName evidence="4">Chaperone NapD</fullName>
    </recommendedName>
    <alternativeName>
        <fullName evidence="4">NapA signal peptide-binding chaperone NapD</fullName>
    </alternativeName>
</protein>
<comment type="subcellular location">
    <subcellularLocation>
        <location evidence="1 4">Cytoplasm</location>
    </subcellularLocation>
</comment>
<dbReference type="HAMAP" id="MF_02200">
    <property type="entry name" value="NapD"/>
    <property type="match status" value="1"/>
</dbReference>
<dbReference type="Pfam" id="PF03927">
    <property type="entry name" value="NapD"/>
    <property type="match status" value="1"/>
</dbReference>
<keyword evidence="3 4" id="KW-0143">Chaperone</keyword>
<dbReference type="PANTHER" id="PTHR38603:SF1">
    <property type="entry name" value="CHAPERONE NAPD"/>
    <property type="match status" value="1"/>
</dbReference>
<evidence type="ECO:0000256" key="1">
    <source>
        <dbReference type="ARBA" id="ARBA00004496"/>
    </source>
</evidence>
<sequence length="110" mass="12220">MNLLSAVVNARPEALEEVKSTLTAMDGVELHIDGGDGRLVITVESDQYREVADRIQEIHDMKGVLSANPVYQYADPKESDQVANDYIKEEPVDADDDQCEIVHTEEEMAS</sequence>
<evidence type="ECO:0000256" key="3">
    <source>
        <dbReference type="ARBA" id="ARBA00023186"/>
    </source>
</evidence>
<gene>
    <name evidence="4" type="primary">napD</name>
    <name evidence="5" type="ORF">MAGMO_1395</name>
</gene>
<comment type="function">
    <text evidence="4">Chaperone for NapA, the catalytic subunit of the periplasmic nitrate reductase. It binds directly and specifically to the twin-arginine signal peptide of NapA, preventing premature interaction with the Tat translocase and premature export.</text>
</comment>
<dbReference type="GO" id="GO:0051224">
    <property type="term" value="P:negative regulation of protein transport"/>
    <property type="evidence" value="ECO:0007669"/>
    <property type="project" value="UniProtKB-UniRule"/>
</dbReference>
<evidence type="ECO:0000256" key="4">
    <source>
        <dbReference type="HAMAP-Rule" id="MF_02200"/>
    </source>
</evidence>
<accession>A0A1S7LF66</accession>
<organism evidence="5">
    <name type="scientific">Magnetococcus massalia (strain MO-1)</name>
    <dbReference type="NCBI Taxonomy" id="451514"/>
    <lineage>
        <taxon>Bacteria</taxon>
        <taxon>Pseudomonadati</taxon>
        <taxon>Pseudomonadota</taxon>
        <taxon>Magnetococcia</taxon>
        <taxon>Magnetococcales</taxon>
        <taxon>Magnetococcaceae</taxon>
        <taxon>Magnetococcus</taxon>
    </lineage>
</organism>
<reference evidence="5" key="1">
    <citation type="submission" date="2015-04" db="EMBL/GenBank/DDBJ databases">
        <authorList>
            <person name="Syromyatnikov M.Y."/>
            <person name="Popov V.N."/>
        </authorList>
    </citation>
    <scope>NUCLEOTIDE SEQUENCE</scope>
    <source>
        <strain evidence="5">MO-1</strain>
    </source>
</reference>
<dbReference type="EMBL" id="LO017727">
    <property type="protein sequence ID" value="CRH05585.1"/>
    <property type="molecule type" value="Genomic_DNA"/>
</dbReference>
<comment type="similarity">
    <text evidence="4">Belongs to the NapD family.</text>
</comment>
<comment type="subunit">
    <text evidence="4">Interacts with the cytoplasmic NapA precursor.</text>
</comment>
<evidence type="ECO:0000313" key="5">
    <source>
        <dbReference type="EMBL" id="CRH05585.1"/>
    </source>
</evidence>
<dbReference type="GO" id="GO:0005737">
    <property type="term" value="C:cytoplasm"/>
    <property type="evidence" value="ECO:0007669"/>
    <property type="project" value="UniProtKB-SubCell"/>
</dbReference>
<dbReference type="InterPro" id="IPR005623">
    <property type="entry name" value="Chaperone_NapD_NO3_reduct"/>
</dbReference>
<dbReference type="Gene3D" id="3.30.70.920">
    <property type="match status" value="1"/>
</dbReference>
<dbReference type="PANTHER" id="PTHR38603">
    <property type="entry name" value="CHAPERONE NAPD"/>
    <property type="match status" value="1"/>
</dbReference>
<proteinExistence type="inferred from homology"/>
<evidence type="ECO:0000256" key="2">
    <source>
        <dbReference type="ARBA" id="ARBA00022490"/>
    </source>
</evidence>